<feature type="transmembrane region" description="Helical" evidence="1">
    <location>
        <begin position="73"/>
        <end position="93"/>
    </location>
</feature>
<keyword evidence="1" id="KW-1133">Transmembrane helix</keyword>
<proteinExistence type="predicted"/>
<comment type="caution">
    <text evidence="2">The sequence shown here is derived from an EMBL/GenBank/DDBJ whole genome shotgun (WGS) entry which is preliminary data.</text>
</comment>
<organism evidence="2 3">
    <name type="scientific">Oopsacas minuta</name>
    <dbReference type="NCBI Taxonomy" id="111878"/>
    <lineage>
        <taxon>Eukaryota</taxon>
        <taxon>Metazoa</taxon>
        <taxon>Porifera</taxon>
        <taxon>Hexactinellida</taxon>
        <taxon>Hexasterophora</taxon>
        <taxon>Lyssacinosida</taxon>
        <taxon>Leucopsacidae</taxon>
        <taxon>Oopsacas</taxon>
    </lineage>
</organism>
<keyword evidence="1" id="KW-0472">Membrane</keyword>
<dbReference type="Proteomes" id="UP001165289">
    <property type="component" value="Unassembled WGS sequence"/>
</dbReference>
<keyword evidence="3" id="KW-1185">Reference proteome</keyword>
<evidence type="ECO:0000313" key="2">
    <source>
        <dbReference type="EMBL" id="KAI6660565.1"/>
    </source>
</evidence>
<name>A0AAV7KIL5_9METZ</name>
<evidence type="ECO:0000313" key="3">
    <source>
        <dbReference type="Proteomes" id="UP001165289"/>
    </source>
</evidence>
<sequence>MTTAINSKNVLRAQYGGTDLTGVRKNHVEVRGIGRTVFLRDSCYARTNHFIKETQPYSTSTLHRFWYFPCARWFFLACAVVSLASVATLYIAAPLAVVMLVWLVILCQHCVVSCCTIPRVLRQPVIVGQQKLNQLYEVRVEQLTGVLLQAHEAGIGYVEARTGMVKLQTFSPRAVGHMQRARVYSMIMFMIAFVLFLYSAGSAAGLGWNKYSDQISKKYCESLKYDCVSCLNGTAKTINILFIHYEIQCAFTLESGVECLGGCGVLEDGSEDYAERAYTHVSSCEHECVSDAKQLMDCTKDQADRVCGVEQQYN</sequence>
<accession>A0AAV7KIL5</accession>
<dbReference type="AlphaFoldDB" id="A0AAV7KIL5"/>
<dbReference type="EMBL" id="JAKMXF010000033">
    <property type="protein sequence ID" value="KAI6660565.1"/>
    <property type="molecule type" value="Genomic_DNA"/>
</dbReference>
<evidence type="ECO:0000256" key="1">
    <source>
        <dbReference type="SAM" id="Phobius"/>
    </source>
</evidence>
<feature type="transmembrane region" description="Helical" evidence="1">
    <location>
        <begin position="183"/>
        <end position="208"/>
    </location>
</feature>
<gene>
    <name evidence="2" type="ORF">LOD99_14149</name>
</gene>
<keyword evidence="1" id="KW-0812">Transmembrane</keyword>
<feature type="transmembrane region" description="Helical" evidence="1">
    <location>
        <begin position="99"/>
        <end position="121"/>
    </location>
</feature>
<reference evidence="2 3" key="1">
    <citation type="journal article" date="2023" name="BMC Biol.">
        <title>The compact genome of the sponge Oopsacas minuta (Hexactinellida) is lacking key metazoan core genes.</title>
        <authorList>
            <person name="Santini S."/>
            <person name="Schenkelaars Q."/>
            <person name="Jourda C."/>
            <person name="Duchesne M."/>
            <person name="Belahbib H."/>
            <person name="Rocher C."/>
            <person name="Selva M."/>
            <person name="Riesgo A."/>
            <person name="Vervoort M."/>
            <person name="Leys S.P."/>
            <person name="Kodjabachian L."/>
            <person name="Le Bivic A."/>
            <person name="Borchiellini C."/>
            <person name="Claverie J.M."/>
            <person name="Renard E."/>
        </authorList>
    </citation>
    <scope>NUCLEOTIDE SEQUENCE [LARGE SCALE GENOMIC DNA]</scope>
    <source>
        <strain evidence="2">SPO-2</strain>
    </source>
</reference>
<protein>
    <submittedName>
        <fullName evidence="2">Uncharacterized protein</fullName>
    </submittedName>
</protein>